<dbReference type="EMBL" id="KT239446">
    <property type="protein sequence ID" value="AKY02003.1"/>
    <property type="molecule type" value="Genomic_DNA"/>
</dbReference>
<name>A0A0K1Y4T7_9CAUD</name>
<sequence length="64" mass="7030">MMDGVNIDVAVVQLVELEIVILVVADSNSAGHPNNEGMVEKYTARKMLWLSLSELCLYGTSFTN</sequence>
<gene>
    <name evidence="1" type="ORF">JD18_132</name>
</gene>
<dbReference type="Proteomes" id="UP000204179">
    <property type="component" value="Segment"/>
</dbReference>
<evidence type="ECO:0000313" key="2">
    <source>
        <dbReference type="Proteomes" id="UP000204179"/>
    </source>
</evidence>
<dbReference type="GeneID" id="26518547"/>
<accession>A0A0K1Y4T7</accession>
<reference evidence="1 2" key="1">
    <citation type="submission" date="2015-07" db="EMBL/GenBank/DDBJ databases">
        <title>Isolation and characterization of JD18-a novel lytic bacteriophage for Klebsiella pneumoniae.</title>
        <authorList>
            <person name="Fan J."/>
            <person name="Zhang X."/>
            <person name="Guo X."/>
            <person name="He P."/>
            <person name="Zhang Y."/>
        </authorList>
    </citation>
    <scope>NUCLEOTIDE SEQUENCE [LARGE SCALE GENOMIC DNA]</scope>
</reference>
<protein>
    <submittedName>
        <fullName evidence="1">Uncharacterized protein</fullName>
    </submittedName>
</protein>
<dbReference type="KEGG" id="vg:26518547"/>
<dbReference type="RefSeq" id="YP_009190713.1">
    <property type="nucleotide sequence ID" value="NC_028686.1"/>
</dbReference>
<proteinExistence type="predicted"/>
<evidence type="ECO:0000313" key="1">
    <source>
        <dbReference type="EMBL" id="AKY02003.1"/>
    </source>
</evidence>
<keyword evidence="2" id="KW-1185">Reference proteome</keyword>
<organism evidence="1 2">
    <name type="scientific">Klebsiella phage JD18</name>
    <dbReference type="NCBI Taxonomy" id="1698360"/>
    <lineage>
        <taxon>Viruses</taxon>
        <taxon>Duplodnaviria</taxon>
        <taxon>Heunggongvirae</taxon>
        <taxon>Uroviricota</taxon>
        <taxon>Caudoviricetes</taxon>
        <taxon>Pantevenvirales</taxon>
        <taxon>Straboviridae</taxon>
        <taxon>Tevenvirinae</taxon>
        <taxon>Jiaodavirus</taxon>
        <taxon>Jiaodavirus jd18</taxon>
    </lineage>
</organism>